<dbReference type="HOGENOM" id="CLU_030671_0_0_7"/>
<dbReference type="InterPro" id="IPR037175">
    <property type="entry name" value="KFase_sf"/>
</dbReference>
<comment type="caution">
    <text evidence="1">The sequence shown here is derived from an EMBL/GenBank/DDBJ whole genome shotgun (WGS) entry which is preliminary data.</text>
</comment>
<evidence type="ECO:0000313" key="1">
    <source>
        <dbReference type="EMBL" id="ETW93657.1"/>
    </source>
</evidence>
<dbReference type="GO" id="GO:0004061">
    <property type="term" value="F:arylformamidase activity"/>
    <property type="evidence" value="ECO:0007669"/>
    <property type="project" value="InterPro"/>
</dbReference>
<sequence>MAWTPPTLAEVDGYFDKLNNWGRWGEADQVGTLNLITPEKRQAALRLAQRGRPVSLARDIVANPNLDYQMLYPDHRTGCDVSWDYFGMVFHGTTFTHIDALCHVSYEGKLYNGHAFEASLDAAGADWGSIDPWFDGITTRGVLLDVASARPEGYVTVGNPTTPADLDAAAERAGVAVESGDVVVIRSGRAGYEAVESYTSGDRPGLHIACLEWLRQHDVAAIAWDMHDERPVGYGEYKFGVHLAIPILGLCLIDNTYPERLLDACREEGRYEFLFTATPLRLVGGTGCPVNPLAIF</sequence>
<dbReference type="SUPFAM" id="SSF102198">
    <property type="entry name" value="Putative cyclase"/>
    <property type="match status" value="1"/>
</dbReference>
<evidence type="ECO:0000313" key="2">
    <source>
        <dbReference type="Proteomes" id="UP000019141"/>
    </source>
</evidence>
<dbReference type="PANTHER" id="PTHR34861">
    <property type="match status" value="1"/>
</dbReference>
<dbReference type="PANTHER" id="PTHR34861:SF10">
    <property type="entry name" value="CYCLASE"/>
    <property type="match status" value="1"/>
</dbReference>
<organism evidence="1 2">
    <name type="scientific">Entotheonella factor</name>
    <dbReference type="NCBI Taxonomy" id="1429438"/>
    <lineage>
        <taxon>Bacteria</taxon>
        <taxon>Pseudomonadati</taxon>
        <taxon>Nitrospinota/Tectimicrobiota group</taxon>
        <taxon>Candidatus Tectimicrobiota</taxon>
        <taxon>Candidatus Entotheonellia</taxon>
        <taxon>Candidatus Entotheonellales</taxon>
        <taxon>Candidatus Entotheonellaceae</taxon>
        <taxon>Candidatus Entotheonella</taxon>
    </lineage>
</organism>
<dbReference type="PATRIC" id="fig|1429438.4.peg.7182"/>
<protein>
    <recommendedName>
        <fullName evidence="3">Cyclase</fullName>
    </recommendedName>
</protein>
<dbReference type="Gene3D" id="3.50.30.50">
    <property type="entry name" value="Putative cyclase"/>
    <property type="match status" value="1"/>
</dbReference>
<dbReference type="InterPro" id="IPR007325">
    <property type="entry name" value="KFase/CYL"/>
</dbReference>
<evidence type="ECO:0008006" key="3">
    <source>
        <dbReference type="Google" id="ProtNLM"/>
    </source>
</evidence>
<reference evidence="1 2" key="1">
    <citation type="journal article" date="2014" name="Nature">
        <title>An environmental bacterial taxon with a large and distinct metabolic repertoire.</title>
        <authorList>
            <person name="Wilson M.C."/>
            <person name="Mori T."/>
            <person name="Ruckert C."/>
            <person name="Uria A.R."/>
            <person name="Helf M.J."/>
            <person name="Takada K."/>
            <person name="Gernert C."/>
            <person name="Steffens U.A."/>
            <person name="Heycke N."/>
            <person name="Schmitt S."/>
            <person name="Rinke C."/>
            <person name="Helfrich E.J."/>
            <person name="Brachmann A.O."/>
            <person name="Gurgui C."/>
            <person name="Wakimoto T."/>
            <person name="Kracht M."/>
            <person name="Crusemann M."/>
            <person name="Hentschel U."/>
            <person name="Abe I."/>
            <person name="Matsunaga S."/>
            <person name="Kalinowski J."/>
            <person name="Takeyama H."/>
            <person name="Piel J."/>
        </authorList>
    </citation>
    <scope>NUCLEOTIDE SEQUENCE [LARGE SCALE GENOMIC DNA]</scope>
    <source>
        <strain evidence="2">TSY1</strain>
    </source>
</reference>
<proteinExistence type="predicted"/>
<accession>W4L6I2</accession>
<dbReference type="AlphaFoldDB" id="W4L6I2"/>
<gene>
    <name evidence="1" type="ORF">ETSY1_38265</name>
</gene>
<name>W4L6I2_ENTF1</name>
<keyword evidence="2" id="KW-1185">Reference proteome</keyword>
<dbReference type="GO" id="GO:0019441">
    <property type="term" value="P:L-tryptophan catabolic process to kynurenine"/>
    <property type="evidence" value="ECO:0007669"/>
    <property type="project" value="InterPro"/>
</dbReference>
<dbReference type="Pfam" id="PF04199">
    <property type="entry name" value="Cyclase"/>
    <property type="match status" value="1"/>
</dbReference>
<dbReference type="EMBL" id="AZHW01001194">
    <property type="protein sequence ID" value="ETW93657.1"/>
    <property type="molecule type" value="Genomic_DNA"/>
</dbReference>
<dbReference type="Proteomes" id="UP000019141">
    <property type="component" value="Unassembled WGS sequence"/>
</dbReference>